<dbReference type="Proteomes" id="UP000214880">
    <property type="component" value="Unassembled WGS sequence"/>
</dbReference>
<name>A0A1G9RP78_9FIRM</name>
<sequence length="83" mass="9607">MLPAAWLIIGIVNCFAGLNDPRGLSLRDFFNGRARQSFLYEKALTGRDGQRACRGAGMELLLLKLKVMRFTYNWKIMKDKRRK</sequence>
<keyword evidence="2" id="KW-1185">Reference proteome</keyword>
<evidence type="ECO:0000313" key="1">
    <source>
        <dbReference type="EMBL" id="SDM25108.1"/>
    </source>
</evidence>
<dbReference type="EMBL" id="FNHB01000003">
    <property type="protein sequence ID" value="SDM25108.1"/>
    <property type="molecule type" value="Genomic_DNA"/>
</dbReference>
<protein>
    <submittedName>
        <fullName evidence="1">Uncharacterized protein</fullName>
    </submittedName>
</protein>
<accession>A0A1G9RP78</accession>
<organism evidence="1 2">
    <name type="scientific">Dendrosporobacter quercicolus</name>
    <dbReference type="NCBI Taxonomy" id="146817"/>
    <lineage>
        <taxon>Bacteria</taxon>
        <taxon>Bacillati</taxon>
        <taxon>Bacillota</taxon>
        <taxon>Negativicutes</taxon>
        <taxon>Selenomonadales</taxon>
        <taxon>Sporomusaceae</taxon>
        <taxon>Dendrosporobacter</taxon>
    </lineage>
</organism>
<dbReference type="AlphaFoldDB" id="A0A1G9RP78"/>
<reference evidence="1 2" key="1">
    <citation type="submission" date="2016-10" db="EMBL/GenBank/DDBJ databases">
        <authorList>
            <person name="de Groot N.N."/>
        </authorList>
    </citation>
    <scope>NUCLEOTIDE SEQUENCE [LARGE SCALE GENOMIC DNA]</scope>
    <source>
        <strain evidence="1 2">DSM 1736</strain>
    </source>
</reference>
<dbReference type="STRING" id="146817.SAMN04488502_10358"/>
<evidence type="ECO:0000313" key="2">
    <source>
        <dbReference type="Proteomes" id="UP000214880"/>
    </source>
</evidence>
<proteinExistence type="predicted"/>
<gene>
    <name evidence="1" type="ORF">SAMN04488502_10358</name>
</gene>